<dbReference type="GO" id="GO:0004555">
    <property type="term" value="F:alpha,alpha-trehalase activity"/>
    <property type="evidence" value="ECO:0007669"/>
    <property type="project" value="UniProtKB-EC"/>
</dbReference>
<dbReference type="Pfam" id="PF03636">
    <property type="entry name" value="Glyco_hydro_65N"/>
    <property type="match status" value="1"/>
</dbReference>
<dbReference type="AlphaFoldDB" id="A0A2J6QG63"/>
<evidence type="ECO:0000259" key="8">
    <source>
        <dbReference type="Pfam" id="PF03636"/>
    </source>
</evidence>
<dbReference type="STRING" id="1745343.A0A2J6QG63"/>
<dbReference type="Gene3D" id="2.60.120.260">
    <property type="entry name" value="Galactose-binding domain-like"/>
    <property type="match status" value="1"/>
</dbReference>
<evidence type="ECO:0000256" key="2">
    <source>
        <dbReference type="ARBA" id="ARBA00006768"/>
    </source>
</evidence>
<dbReference type="InterPro" id="IPR008928">
    <property type="entry name" value="6-hairpin_glycosidase_sf"/>
</dbReference>
<dbReference type="FunFam" id="1.50.10.10:FF:000032">
    <property type="entry name" value="Vacuolar acid trehalase"/>
    <property type="match status" value="1"/>
</dbReference>
<dbReference type="EMBL" id="KZ613470">
    <property type="protein sequence ID" value="PMD25259.1"/>
    <property type="molecule type" value="Genomic_DNA"/>
</dbReference>
<dbReference type="PROSITE" id="PS51257">
    <property type="entry name" value="PROKAR_LIPOPROTEIN"/>
    <property type="match status" value="1"/>
</dbReference>
<feature type="chain" id="PRO_5014425442" description="alpha,alpha-trehalase" evidence="6">
    <location>
        <begin position="21"/>
        <end position="997"/>
    </location>
</feature>
<reference evidence="9 10" key="1">
    <citation type="submission" date="2016-05" db="EMBL/GenBank/DDBJ databases">
        <title>A degradative enzymes factory behind the ericoid mycorrhizal symbiosis.</title>
        <authorList>
            <consortium name="DOE Joint Genome Institute"/>
            <person name="Martino E."/>
            <person name="Morin E."/>
            <person name="Grelet G."/>
            <person name="Kuo A."/>
            <person name="Kohler A."/>
            <person name="Daghino S."/>
            <person name="Barry K."/>
            <person name="Choi C."/>
            <person name="Cichocki N."/>
            <person name="Clum A."/>
            <person name="Copeland A."/>
            <person name="Hainaut M."/>
            <person name="Haridas S."/>
            <person name="Labutti K."/>
            <person name="Lindquist E."/>
            <person name="Lipzen A."/>
            <person name="Khouja H.-R."/>
            <person name="Murat C."/>
            <person name="Ohm R."/>
            <person name="Olson A."/>
            <person name="Spatafora J."/>
            <person name="Veneault-Fourrey C."/>
            <person name="Henrissat B."/>
            <person name="Grigoriev I."/>
            <person name="Martin F."/>
            <person name="Perotto S."/>
        </authorList>
    </citation>
    <scope>NUCLEOTIDE SEQUENCE [LARGE SCALE GENOMIC DNA]</scope>
    <source>
        <strain evidence="9 10">UAMH 7357</strain>
    </source>
</reference>
<dbReference type="InterPro" id="IPR012341">
    <property type="entry name" value="6hp_glycosidase-like_sf"/>
</dbReference>
<accession>A0A2J6QG63</accession>
<feature type="domain" description="Glycoside hydrolase family 65 central catalytic" evidence="7">
    <location>
        <begin position="387"/>
        <end position="595"/>
    </location>
</feature>
<dbReference type="Gene3D" id="1.50.10.10">
    <property type="match status" value="1"/>
</dbReference>
<name>A0A2J6QG63_9HELO</name>
<keyword evidence="4" id="KW-0378">Hydrolase</keyword>
<evidence type="ECO:0000313" key="9">
    <source>
        <dbReference type="EMBL" id="PMD25259.1"/>
    </source>
</evidence>
<evidence type="ECO:0000259" key="7">
    <source>
        <dbReference type="Pfam" id="PF03632"/>
    </source>
</evidence>
<dbReference type="InterPro" id="IPR011013">
    <property type="entry name" value="Gal_mutarotase_sf_dom"/>
</dbReference>
<dbReference type="Pfam" id="PF03632">
    <property type="entry name" value="Glyco_hydro_65m"/>
    <property type="match status" value="1"/>
</dbReference>
<keyword evidence="6" id="KW-0732">Signal</keyword>
<evidence type="ECO:0000256" key="6">
    <source>
        <dbReference type="SAM" id="SignalP"/>
    </source>
</evidence>
<evidence type="ECO:0000256" key="4">
    <source>
        <dbReference type="ARBA" id="ARBA00022801"/>
    </source>
</evidence>
<dbReference type="GO" id="GO:0005993">
    <property type="term" value="P:trehalose catabolic process"/>
    <property type="evidence" value="ECO:0007669"/>
    <property type="project" value="TreeGrafter"/>
</dbReference>
<evidence type="ECO:0000313" key="10">
    <source>
        <dbReference type="Proteomes" id="UP000235672"/>
    </source>
</evidence>
<comment type="similarity">
    <text evidence="2">Belongs to the glycosyl hydrolase 65 family.</text>
</comment>
<dbReference type="EC" id="3.2.1.28" evidence="3"/>
<dbReference type="SUPFAM" id="SSF74650">
    <property type="entry name" value="Galactose mutarotase-like"/>
    <property type="match status" value="1"/>
</dbReference>
<dbReference type="InterPro" id="IPR037018">
    <property type="entry name" value="GH65_N"/>
</dbReference>
<evidence type="ECO:0000256" key="1">
    <source>
        <dbReference type="ARBA" id="ARBA00001576"/>
    </source>
</evidence>
<evidence type="ECO:0000256" key="3">
    <source>
        <dbReference type="ARBA" id="ARBA00012757"/>
    </source>
</evidence>
<dbReference type="GO" id="GO:0030246">
    <property type="term" value="F:carbohydrate binding"/>
    <property type="evidence" value="ECO:0007669"/>
    <property type="project" value="InterPro"/>
</dbReference>
<keyword evidence="10" id="KW-1185">Reference proteome</keyword>
<dbReference type="PANTHER" id="PTHR11051:SF8">
    <property type="entry name" value="PROTEIN-GLUCOSYLGALACTOSYLHYDROXYLYSINE GLUCOSIDASE"/>
    <property type="match status" value="1"/>
</dbReference>
<organism evidence="9 10">
    <name type="scientific">Hyaloscypha hepaticicola</name>
    <dbReference type="NCBI Taxonomy" id="2082293"/>
    <lineage>
        <taxon>Eukaryota</taxon>
        <taxon>Fungi</taxon>
        <taxon>Dikarya</taxon>
        <taxon>Ascomycota</taxon>
        <taxon>Pezizomycotina</taxon>
        <taxon>Leotiomycetes</taxon>
        <taxon>Helotiales</taxon>
        <taxon>Hyaloscyphaceae</taxon>
        <taxon>Hyaloscypha</taxon>
    </lineage>
</organism>
<dbReference type="GO" id="GO:0009277">
    <property type="term" value="C:fungal-type cell wall"/>
    <property type="evidence" value="ECO:0007669"/>
    <property type="project" value="TreeGrafter"/>
</dbReference>
<sequence length="997" mass="108083">MESFKTFLLAALVVSLGCQAQTDFSVTTPSNYAWNQSEWSLSTTRFNPGQYQSRMSLANGYTGASLSAAGPFFETDVNQTDPNGPEPTNGWPLFDTRISFATISGFYDVQQNGSGTNYPWLNQYGWESFISGIPHPTAIVFAFGDDYLDATVKNTTISDFQSKITFKTGVGEWSYTWSPPSCSASFNVSYTAFYSRERPNVLAVRASITPSDDINGTVTDILDGRSAARSYLNAKGMDSNGSTIYTSVHPNGLANITGYVVSGANFSNVYTNISSRAAGSGPYISQNDSTISQAFSIHLKKGETATFYKFVGVASNDKFPNADSTARDAQEAAQSDGWDTLFNEHVTAWSKILTPDSVDDFTDPATGELPDDVNTEILQIASVANTYYLLQSLQPDGSGLNDNSISVGGLVSDSYAGLIFWDADYWMAPGLNLAFPSWSKQISNFRIKQHPQALENAAFNGYPEGSALYSWTAGRYGNCTGTGPCVDYEYHLNYDISFNLFQQYNITNNLTWFNNGPRQVIESAANMTGNLLKYNETTKTYWLHNMTDPDEYANNVDNGAFTIASAAELLKEANALRIAQGLPINETWQEQWQNIAFPRAPSNITLEYQTMNDSVAVKQADVVLLTYPLDYGENYTAADKLLDLDYYANKQSPNGPAMTYSVFAVDANALSPSGCSAFTYTLNGFLPYLRAPWFQFSEQAVDDPALNGDTNPAFPFLTGHGGANQVVPFGFLGLRTDQPVLFIDPSLPPQISNVKVRTFYYAGATLSATMNSTHTTVTRIATPVLADVIDLYANTTLPFAVGTPNSPGSPTTNYNLAINQTVTVPNRLYWQDLTHDSNLVQCLPVTSSDAYAPGQFAEAAIDGATSTRWQPATNGSASLMVNMTTVPPHLVTGMFFDFGARPPKNITVYLGNTTNAAGLTGEAVVITVDNITPNLPYNAEAAVASSQQVVPVQGNTTTVAVEGNPWSGEYAELVIEGCWEEDGEGATIGEFVLIGGS</sequence>
<dbReference type="Gene3D" id="2.70.98.40">
    <property type="entry name" value="Glycoside hydrolase, family 65, N-terminal domain"/>
    <property type="match status" value="1"/>
</dbReference>
<dbReference type="Proteomes" id="UP000235672">
    <property type="component" value="Unassembled WGS sequence"/>
</dbReference>
<dbReference type="InterPro" id="IPR005195">
    <property type="entry name" value="Glyco_hydro_65_M"/>
</dbReference>
<comment type="catalytic activity">
    <reaction evidence="1">
        <text>alpha,alpha-trehalose + H2O = alpha-D-glucose + beta-D-glucose</text>
        <dbReference type="Rhea" id="RHEA:32675"/>
        <dbReference type="ChEBI" id="CHEBI:15377"/>
        <dbReference type="ChEBI" id="CHEBI:15903"/>
        <dbReference type="ChEBI" id="CHEBI:16551"/>
        <dbReference type="ChEBI" id="CHEBI:17925"/>
        <dbReference type="EC" id="3.2.1.28"/>
    </reaction>
</comment>
<dbReference type="InterPro" id="IPR005196">
    <property type="entry name" value="Glyco_hydro_65_N"/>
</dbReference>
<evidence type="ECO:0000256" key="5">
    <source>
        <dbReference type="ARBA" id="ARBA00023180"/>
    </source>
</evidence>
<dbReference type="OrthoDB" id="200349at2759"/>
<gene>
    <name evidence="9" type="ORF">NA56DRAFT_429199</name>
</gene>
<dbReference type="PANTHER" id="PTHR11051">
    <property type="entry name" value="GLYCOSYL HYDROLASE-RELATED"/>
    <property type="match status" value="1"/>
</dbReference>
<keyword evidence="5" id="KW-0325">Glycoprotein</keyword>
<proteinExistence type="inferred from homology"/>
<dbReference type="SUPFAM" id="SSF48208">
    <property type="entry name" value="Six-hairpin glycosidases"/>
    <property type="match status" value="1"/>
</dbReference>
<dbReference type="Gene3D" id="2.60.420.10">
    <property type="entry name" value="Maltose phosphorylase, domain 3"/>
    <property type="match status" value="1"/>
</dbReference>
<feature type="signal peptide" evidence="6">
    <location>
        <begin position="1"/>
        <end position="20"/>
    </location>
</feature>
<protein>
    <recommendedName>
        <fullName evidence="3">alpha,alpha-trehalase</fullName>
        <ecNumber evidence="3">3.2.1.28</ecNumber>
    </recommendedName>
</protein>
<feature type="domain" description="Glycoside hydrolase family 65 N-terminal" evidence="8">
    <location>
        <begin position="44"/>
        <end position="316"/>
    </location>
</feature>